<keyword evidence="1" id="KW-0472">Membrane</keyword>
<keyword evidence="1" id="KW-1133">Transmembrane helix</keyword>
<evidence type="ECO:0000256" key="1">
    <source>
        <dbReference type="SAM" id="Phobius"/>
    </source>
</evidence>
<dbReference type="InterPro" id="IPR015943">
    <property type="entry name" value="WD40/YVTN_repeat-like_dom_sf"/>
</dbReference>
<dbReference type="RefSeq" id="WP_345462449.1">
    <property type="nucleotide sequence ID" value="NZ_BAABHF010000017.1"/>
</dbReference>
<protein>
    <recommendedName>
        <fullName evidence="4">WD40 repeat domain-containing protein</fullName>
    </recommendedName>
</protein>
<keyword evidence="3" id="KW-1185">Reference proteome</keyword>
<dbReference type="EMBL" id="BAABHF010000017">
    <property type="protein sequence ID" value="GAA4491952.1"/>
    <property type="molecule type" value="Genomic_DNA"/>
</dbReference>
<comment type="caution">
    <text evidence="2">The sequence shown here is derived from an EMBL/GenBank/DDBJ whole genome shotgun (WGS) entry which is preliminary data.</text>
</comment>
<feature type="transmembrane region" description="Helical" evidence="1">
    <location>
        <begin position="43"/>
        <end position="63"/>
    </location>
</feature>
<name>A0ABP8PUT1_9ACTN</name>
<dbReference type="Proteomes" id="UP001500503">
    <property type="component" value="Unassembled WGS sequence"/>
</dbReference>
<dbReference type="Gene3D" id="2.130.10.10">
    <property type="entry name" value="YVTN repeat-like/Quinoprotein amine dehydrogenase"/>
    <property type="match status" value="1"/>
</dbReference>
<accession>A0ABP8PUT1</accession>
<proteinExistence type="predicted"/>
<evidence type="ECO:0000313" key="3">
    <source>
        <dbReference type="Proteomes" id="UP001500503"/>
    </source>
</evidence>
<organism evidence="2 3">
    <name type="scientific">Actinoallomurus oryzae</name>
    <dbReference type="NCBI Taxonomy" id="502180"/>
    <lineage>
        <taxon>Bacteria</taxon>
        <taxon>Bacillati</taxon>
        <taxon>Actinomycetota</taxon>
        <taxon>Actinomycetes</taxon>
        <taxon>Streptosporangiales</taxon>
        <taxon>Thermomonosporaceae</taxon>
        <taxon>Actinoallomurus</taxon>
    </lineage>
</organism>
<evidence type="ECO:0000313" key="2">
    <source>
        <dbReference type="EMBL" id="GAA4491952.1"/>
    </source>
</evidence>
<dbReference type="SUPFAM" id="SSF82171">
    <property type="entry name" value="DPP6 N-terminal domain-like"/>
    <property type="match status" value="1"/>
</dbReference>
<sequence length="395" mass="41581">MNTETQIKNACAHLSARAQVPADLTDRVLGAASAPRRRVRRSLGYSLAAGAAAVLVGAGAVAVTTQGSAPKRPVQTIAPVTLSSDTSLRTDLGSTFPRHLVAAGHTAVAAYYTAHKGPSGGIRRTWYLYDPGSGTYEKTPWAYLDVAPGMHQAAVIEGPLPAPRIGILDLATQKVIRWISIGQKVGGVAWAPDGRRLVLTAYAKDPDVFSPPVGGPDGPAGSRTGFAVVDSATGRGTFHALPPHPGTIGPRQDLGWSRSGALLWAPTETDPAKVFYDLNGRPQPAPAHEADAMEEAGLSPNGRLQPKFGPRPGPAVTIKNLTTGKTAAILPIEQAKAWADDGRLFAIGCAVKKCTGKGEFHNRLLLVTLHGKITPLTGYHRSDKLGSWVPVFTHR</sequence>
<reference evidence="3" key="1">
    <citation type="journal article" date="2019" name="Int. J. Syst. Evol. Microbiol.">
        <title>The Global Catalogue of Microorganisms (GCM) 10K type strain sequencing project: providing services to taxonomists for standard genome sequencing and annotation.</title>
        <authorList>
            <consortium name="The Broad Institute Genomics Platform"/>
            <consortium name="The Broad Institute Genome Sequencing Center for Infectious Disease"/>
            <person name="Wu L."/>
            <person name="Ma J."/>
        </authorList>
    </citation>
    <scope>NUCLEOTIDE SEQUENCE [LARGE SCALE GENOMIC DNA]</scope>
    <source>
        <strain evidence="3">JCM 17933</strain>
    </source>
</reference>
<gene>
    <name evidence="2" type="ORF">GCM10023191_026790</name>
</gene>
<evidence type="ECO:0008006" key="4">
    <source>
        <dbReference type="Google" id="ProtNLM"/>
    </source>
</evidence>
<keyword evidence="1" id="KW-0812">Transmembrane</keyword>